<name>A0AAV7DLT6_ENGPU</name>
<proteinExistence type="inferred from homology"/>
<keyword evidence="20" id="KW-1185">Reference proteome</keyword>
<dbReference type="InterPro" id="IPR019266">
    <property type="entry name" value="Ribosomal_mS27"/>
</dbReference>
<evidence type="ECO:0000256" key="8">
    <source>
        <dbReference type="ARBA" id="ARBA00022884"/>
    </source>
</evidence>
<feature type="coiled-coil region" evidence="18">
    <location>
        <begin position="369"/>
        <end position="407"/>
    </location>
</feature>
<evidence type="ECO:0000256" key="4">
    <source>
        <dbReference type="ARBA" id="ARBA00022555"/>
    </source>
</evidence>
<keyword evidence="6" id="KW-0677">Repeat</keyword>
<evidence type="ECO:0000256" key="15">
    <source>
        <dbReference type="ARBA" id="ARBA00069223"/>
    </source>
</evidence>
<evidence type="ECO:0000256" key="16">
    <source>
        <dbReference type="ARBA" id="ARBA00074987"/>
    </source>
</evidence>
<protein>
    <recommendedName>
        <fullName evidence="15">Small ribosomal subunit protein mS27</fullName>
    </recommendedName>
    <alternativeName>
        <fullName evidence="17">28S ribosomal protein S27, mitochondrial</fullName>
    </alternativeName>
    <alternativeName>
        <fullName evidence="16">Mitochondrial ribosomal protein S27</fullName>
    </alternativeName>
</protein>
<comment type="similarity">
    <text evidence="14">Belongs to the mitochondrion-specific ribosomal protein mS27 family.</text>
</comment>
<dbReference type="InterPro" id="IPR034913">
    <property type="entry name" value="mS27/PTCD2"/>
</dbReference>
<gene>
    <name evidence="19" type="ORF">GDO81_002642</name>
</gene>
<evidence type="ECO:0000256" key="6">
    <source>
        <dbReference type="ARBA" id="ARBA00022737"/>
    </source>
</evidence>
<dbReference type="GO" id="GO:0000049">
    <property type="term" value="F:tRNA binding"/>
    <property type="evidence" value="ECO:0007669"/>
    <property type="project" value="UniProtKB-KW"/>
</dbReference>
<dbReference type="FunFam" id="1.25.40.10:FF:000232">
    <property type="entry name" value="28S ribosomal protein S27, mitochondrial"/>
    <property type="match status" value="1"/>
</dbReference>
<accession>A0AAV7DLT6</accession>
<comment type="caution">
    <text evidence="19">The sequence shown here is derived from an EMBL/GenBank/DDBJ whole genome shotgun (WGS) entry which is preliminary data.</text>
</comment>
<reference evidence="19" key="1">
    <citation type="thesis" date="2020" institute="ProQuest LLC" country="789 East Eisenhower Parkway, Ann Arbor, MI, USA">
        <title>Comparative Genomics and Chromosome Evolution.</title>
        <authorList>
            <person name="Mudd A.B."/>
        </authorList>
    </citation>
    <scope>NUCLEOTIDE SEQUENCE</scope>
    <source>
        <strain evidence="19">237g6f4</strain>
        <tissue evidence="19">Blood</tissue>
    </source>
</reference>
<evidence type="ECO:0000256" key="11">
    <source>
        <dbReference type="ARBA" id="ARBA00023054"/>
    </source>
</evidence>
<evidence type="ECO:0000313" key="20">
    <source>
        <dbReference type="Proteomes" id="UP000824782"/>
    </source>
</evidence>
<keyword evidence="5" id="KW-0699">rRNA-binding</keyword>
<dbReference type="PANTHER" id="PTHR21393:SF0">
    <property type="entry name" value="SMALL RIBOSOMAL SUBUNIT PROTEIN MS27"/>
    <property type="match status" value="1"/>
</dbReference>
<dbReference type="InterPro" id="IPR011990">
    <property type="entry name" value="TPR-like_helical_dom_sf"/>
</dbReference>
<keyword evidence="10" id="KW-0689">Ribosomal protein</keyword>
<dbReference type="GO" id="GO:0005743">
    <property type="term" value="C:mitochondrial inner membrane"/>
    <property type="evidence" value="ECO:0007669"/>
    <property type="project" value="UniProtKB-ARBA"/>
</dbReference>
<keyword evidence="13" id="KW-0687">Ribonucleoprotein</keyword>
<evidence type="ECO:0000256" key="9">
    <source>
        <dbReference type="ARBA" id="ARBA00022946"/>
    </source>
</evidence>
<evidence type="ECO:0000256" key="10">
    <source>
        <dbReference type="ARBA" id="ARBA00022980"/>
    </source>
</evidence>
<keyword evidence="12" id="KW-0496">Mitochondrion</keyword>
<keyword evidence="11 18" id="KW-0175">Coiled coil</keyword>
<evidence type="ECO:0000256" key="13">
    <source>
        <dbReference type="ARBA" id="ARBA00023274"/>
    </source>
</evidence>
<dbReference type="PANTHER" id="PTHR21393">
    <property type="entry name" value="MITOCHONDRIAL 28S RIBOSOMAL PROTEIN S27"/>
    <property type="match status" value="1"/>
</dbReference>
<dbReference type="EMBL" id="WNYA01000001">
    <property type="protein sequence ID" value="KAG8598528.1"/>
    <property type="molecule type" value="Genomic_DNA"/>
</dbReference>
<keyword evidence="7" id="KW-0810">Translation regulation</keyword>
<dbReference type="GO" id="GO:0019843">
    <property type="term" value="F:rRNA binding"/>
    <property type="evidence" value="ECO:0007669"/>
    <property type="project" value="UniProtKB-KW"/>
</dbReference>
<sequence length="413" mass="46978">MAASMLCRSALLSRSRAVSVGAAVSGRRFLLSAAYTSDKAWEKWEKESHSLADLAALMDKCYDRKIPVSSLVIARFIDNIQCKEEIEVGEYYLYKFRHSPNCWYLRDWTIHGWIRKCLQYGASDKALYTLKNKVQYGIFPDDFTFNLLLDCFIKKENYADAVSVVNELMLQENFDNSTTQLLSLYTLHKYLSGNPQLTWEQERNIGASLLLAGLHQDNTVGLSSQLYGYTLLGKVELSKGLRAVYNQMPLMWKPGYFQRALEVMEKVSQLPGDGKICKDTIDVLKSALESAIAGQSEKPEETETSEDVSDLYGEASEKTEADLLPEYLSRLHELNTKLNSLGKIEPENLVSLTTSFVQQKLPESEKPDIVNYEARLKEWEQEQVVLIQREKELRETARQKYEALLASRAKAAA</sequence>
<dbReference type="Pfam" id="PF10037">
    <property type="entry name" value="MRP-S27"/>
    <property type="match status" value="1"/>
</dbReference>
<dbReference type="AlphaFoldDB" id="A0AAV7DLT6"/>
<evidence type="ECO:0000256" key="1">
    <source>
        <dbReference type="ARBA" id="ARBA00004173"/>
    </source>
</evidence>
<dbReference type="Proteomes" id="UP000824782">
    <property type="component" value="Unassembled WGS sequence"/>
</dbReference>
<keyword evidence="4" id="KW-0820">tRNA-binding</keyword>
<evidence type="ECO:0000256" key="3">
    <source>
        <dbReference type="ARBA" id="ARBA00022490"/>
    </source>
</evidence>
<dbReference type="GO" id="GO:0006417">
    <property type="term" value="P:regulation of translation"/>
    <property type="evidence" value="ECO:0007669"/>
    <property type="project" value="UniProtKB-KW"/>
</dbReference>
<evidence type="ECO:0000256" key="12">
    <source>
        <dbReference type="ARBA" id="ARBA00023128"/>
    </source>
</evidence>
<keyword evidence="9" id="KW-0809">Transit peptide</keyword>
<organism evidence="19 20">
    <name type="scientific">Engystomops pustulosus</name>
    <name type="common">Tungara frog</name>
    <name type="synonym">Physalaemus pustulosus</name>
    <dbReference type="NCBI Taxonomy" id="76066"/>
    <lineage>
        <taxon>Eukaryota</taxon>
        <taxon>Metazoa</taxon>
        <taxon>Chordata</taxon>
        <taxon>Craniata</taxon>
        <taxon>Vertebrata</taxon>
        <taxon>Euteleostomi</taxon>
        <taxon>Amphibia</taxon>
        <taxon>Batrachia</taxon>
        <taxon>Anura</taxon>
        <taxon>Neobatrachia</taxon>
        <taxon>Hyloidea</taxon>
        <taxon>Leptodactylidae</taxon>
        <taxon>Leiuperinae</taxon>
        <taxon>Engystomops</taxon>
    </lineage>
</organism>
<comment type="subcellular location">
    <subcellularLocation>
        <location evidence="2">Cytoplasm</location>
    </subcellularLocation>
    <subcellularLocation>
        <location evidence="1">Mitochondrion</location>
    </subcellularLocation>
</comment>
<keyword evidence="3" id="KW-0963">Cytoplasm</keyword>
<evidence type="ECO:0000256" key="2">
    <source>
        <dbReference type="ARBA" id="ARBA00004496"/>
    </source>
</evidence>
<dbReference type="GO" id="GO:0005763">
    <property type="term" value="C:mitochondrial small ribosomal subunit"/>
    <property type="evidence" value="ECO:0007669"/>
    <property type="project" value="UniProtKB-ARBA"/>
</dbReference>
<evidence type="ECO:0000256" key="17">
    <source>
        <dbReference type="ARBA" id="ARBA00075386"/>
    </source>
</evidence>
<keyword evidence="8" id="KW-0694">RNA-binding</keyword>
<evidence type="ECO:0000313" key="19">
    <source>
        <dbReference type="EMBL" id="KAG8598528.1"/>
    </source>
</evidence>
<evidence type="ECO:0000256" key="14">
    <source>
        <dbReference type="ARBA" id="ARBA00061536"/>
    </source>
</evidence>
<evidence type="ECO:0000256" key="5">
    <source>
        <dbReference type="ARBA" id="ARBA00022730"/>
    </source>
</evidence>
<evidence type="ECO:0000256" key="18">
    <source>
        <dbReference type="SAM" id="Coils"/>
    </source>
</evidence>
<evidence type="ECO:0000256" key="7">
    <source>
        <dbReference type="ARBA" id="ARBA00022845"/>
    </source>
</evidence>
<dbReference type="Gene3D" id="1.25.40.10">
    <property type="entry name" value="Tetratricopeptide repeat domain"/>
    <property type="match status" value="1"/>
</dbReference>